<keyword evidence="2" id="KW-1185">Reference proteome</keyword>
<dbReference type="KEGG" id="cic:CICLE_v10017333mg"/>
<evidence type="ECO:0000313" key="1">
    <source>
        <dbReference type="EMBL" id="ESR58849.1"/>
    </source>
</evidence>
<evidence type="ECO:0000313" key="2">
    <source>
        <dbReference type="Proteomes" id="UP000030687"/>
    </source>
</evidence>
<reference evidence="1 2" key="1">
    <citation type="submission" date="2013-10" db="EMBL/GenBank/DDBJ databases">
        <authorList>
            <consortium name="International Citrus Genome Consortium"/>
            <person name="Jenkins J."/>
            <person name="Schmutz J."/>
            <person name="Prochnik S."/>
            <person name="Rokhsar D."/>
            <person name="Gmitter F."/>
            <person name="Ollitrault P."/>
            <person name="Machado M."/>
            <person name="Talon M."/>
            <person name="Wincker P."/>
            <person name="Jaillon O."/>
            <person name="Morgante M."/>
        </authorList>
    </citation>
    <scope>NUCLEOTIDE SEQUENCE</scope>
    <source>
        <strain evidence="2">cv. Clemenules</strain>
    </source>
</reference>
<accession>V4VZA6</accession>
<proteinExistence type="predicted"/>
<name>V4VZA6_CITCL</name>
<protein>
    <submittedName>
        <fullName evidence="1">Uncharacterized protein</fullName>
    </submittedName>
</protein>
<sequence length="86" mass="10209">MTNESNHFRNFFCPYKYPVSALHSLTLAFPLYRIEACSYSASMDGTLRSFLLNYNPEYTFCYPWERCLDPEVSYFASHTYIHILNK</sequence>
<dbReference type="AlphaFoldDB" id="V4VZA6"/>
<dbReference type="InParanoid" id="V4VZA6"/>
<dbReference type="EMBL" id="KI536312">
    <property type="protein sequence ID" value="ESR58849.1"/>
    <property type="molecule type" value="Genomic_DNA"/>
</dbReference>
<dbReference type="Proteomes" id="UP000030687">
    <property type="component" value="Unassembled WGS sequence"/>
</dbReference>
<organism evidence="1 2">
    <name type="scientific">Citrus clementina</name>
    <name type="common">Clementine</name>
    <name type="synonym">Citrus deliciosa x Citrus sinensis</name>
    <dbReference type="NCBI Taxonomy" id="85681"/>
    <lineage>
        <taxon>Eukaryota</taxon>
        <taxon>Viridiplantae</taxon>
        <taxon>Streptophyta</taxon>
        <taxon>Embryophyta</taxon>
        <taxon>Tracheophyta</taxon>
        <taxon>Spermatophyta</taxon>
        <taxon>Magnoliopsida</taxon>
        <taxon>eudicotyledons</taxon>
        <taxon>Gunneridae</taxon>
        <taxon>Pentapetalae</taxon>
        <taxon>rosids</taxon>
        <taxon>malvids</taxon>
        <taxon>Sapindales</taxon>
        <taxon>Rutaceae</taxon>
        <taxon>Aurantioideae</taxon>
        <taxon>Citrus</taxon>
    </lineage>
</organism>
<gene>
    <name evidence="1" type="ORF">CICLE_v10017333mg</name>
</gene>
<dbReference type="Gramene" id="ESR58849">
    <property type="protein sequence ID" value="ESR58849"/>
    <property type="gene ID" value="CICLE_v10017333mg"/>
</dbReference>